<dbReference type="Proteomes" id="UP001209535">
    <property type="component" value="Unassembled WGS sequence"/>
</dbReference>
<dbReference type="PANTHER" id="PTHR38031">
    <property type="entry name" value="SULFUR CARRIER PROTEIN SLR0821-RELATED"/>
    <property type="match status" value="1"/>
</dbReference>
<evidence type="ECO:0000313" key="1">
    <source>
        <dbReference type="EMBL" id="MCU9848921.1"/>
    </source>
</evidence>
<dbReference type="Gene3D" id="3.10.20.30">
    <property type="match status" value="1"/>
</dbReference>
<dbReference type="InterPro" id="IPR052045">
    <property type="entry name" value="Sulfur_Carrier/Prot_Modifier"/>
</dbReference>
<dbReference type="EMBL" id="JAOVQO010000011">
    <property type="protein sequence ID" value="MCU9848921.1"/>
    <property type="molecule type" value="Genomic_DNA"/>
</dbReference>
<proteinExistence type="predicted"/>
<accession>A0ABT2X4P9</accession>
<name>A0ABT2X4P9_9RHOB</name>
<dbReference type="SUPFAM" id="SSF54285">
    <property type="entry name" value="MoaD/ThiS"/>
    <property type="match status" value="1"/>
</dbReference>
<comment type="caution">
    <text evidence="1">The sequence shown here is derived from an EMBL/GenBank/DDBJ whole genome shotgun (WGS) entry which is preliminary data.</text>
</comment>
<organism evidence="1 2">
    <name type="scientific">Albidovulum salinarum</name>
    <dbReference type="NCBI Taxonomy" id="2984153"/>
    <lineage>
        <taxon>Bacteria</taxon>
        <taxon>Pseudomonadati</taxon>
        <taxon>Pseudomonadota</taxon>
        <taxon>Alphaproteobacteria</taxon>
        <taxon>Rhodobacterales</taxon>
        <taxon>Paracoccaceae</taxon>
        <taxon>Albidovulum</taxon>
    </lineage>
</organism>
<reference evidence="1 2" key="1">
    <citation type="submission" date="2022-10" db="EMBL/GenBank/DDBJ databases">
        <title>Defluviimonas sp. nov., isolated from ocean surface sediments.</title>
        <authorList>
            <person name="He W."/>
            <person name="Wang L."/>
            <person name="Zhang D.-F."/>
        </authorList>
    </citation>
    <scope>NUCLEOTIDE SEQUENCE [LARGE SCALE GENOMIC DNA]</scope>
    <source>
        <strain evidence="1 2">WL0024</strain>
    </source>
</reference>
<dbReference type="InterPro" id="IPR012675">
    <property type="entry name" value="Beta-grasp_dom_sf"/>
</dbReference>
<sequence>MPVIRFTANLVRHRPVPEITAGGASVREALEEAWAGDPLLRSYILDEQGRLRKHVNVFVDGEMVTDRLRLSDPVAPGAEIYVLQALSGG</sequence>
<dbReference type="InterPro" id="IPR003749">
    <property type="entry name" value="ThiS/MoaD-like"/>
</dbReference>
<dbReference type="RefSeq" id="WP_263336842.1">
    <property type="nucleotide sequence ID" value="NZ_JAOVQO010000011.1"/>
</dbReference>
<dbReference type="InterPro" id="IPR016155">
    <property type="entry name" value="Mopterin_synth/thiamin_S_b"/>
</dbReference>
<gene>
    <name evidence="1" type="ORF">OEZ60_12990</name>
</gene>
<keyword evidence="2" id="KW-1185">Reference proteome</keyword>
<dbReference type="PANTHER" id="PTHR38031:SF1">
    <property type="entry name" value="SULFUR CARRIER PROTEIN CYSO"/>
    <property type="match status" value="1"/>
</dbReference>
<evidence type="ECO:0000313" key="2">
    <source>
        <dbReference type="Proteomes" id="UP001209535"/>
    </source>
</evidence>
<protein>
    <submittedName>
        <fullName evidence="1">MoaD/ThiS family protein</fullName>
    </submittedName>
</protein>
<dbReference type="Pfam" id="PF02597">
    <property type="entry name" value="ThiS"/>
    <property type="match status" value="1"/>
</dbReference>